<feature type="compositionally biased region" description="Acidic residues" evidence="1">
    <location>
        <begin position="58"/>
        <end position="71"/>
    </location>
</feature>
<sequence>MDVPLNPQDAPEPEPTLAHEGKIRALKKPVPPVVTAEKTTAGLSTTATSGVGSSDADYFMDAEENNDEDSTVEGAHG</sequence>
<dbReference type="Proteomes" id="UP001454036">
    <property type="component" value="Unassembled WGS sequence"/>
</dbReference>
<dbReference type="EMBL" id="BAABME010029067">
    <property type="protein sequence ID" value="GAA0183158.1"/>
    <property type="molecule type" value="Genomic_DNA"/>
</dbReference>
<feature type="region of interest" description="Disordered" evidence="1">
    <location>
        <begin position="1"/>
        <end position="20"/>
    </location>
</feature>
<protein>
    <submittedName>
        <fullName evidence="2">Uncharacterized protein</fullName>
    </submittedName>
</protein>
<name>A0AAV3RQ74_LITER</name>
<evidence type="ECO:0000313" key="2">
    <source>
        <dbReference type="EMBL" id="GAA0183158.1"/>
    </source>
</evidence>
<keyword evidence="3" id="KW-1185">Reference proteome</keyword>
<comment type="caution">
    <text evidence="2">The sequence shown here is derived from an EMBL/GenBank/DDBJ whole genome shotgun (WGS) entry which is preliminary data.</text>
</comment>
<feature type="compositionally biased region" description="Low complexity" evidence="1">
    <location>
        <begin position="39"/>
        <end position="56"/>
    </location>
</feature>
<evidence type="ECO:0000256" key="1">
    <source>
        <dbReference type="SAM" id="MobiDB-lite"/>
    </source>
</evidence>
<feature type="region of interest" description="Disordered" evidence="1">
    <location>
        <begin position="34"/>
        <end position="77"/>
    </location>
</feature>
<reference evidence="2 3" key="1">
    <citation type="submission" date="2024-01" db="EMBL/GenBank/DDBJ databases">
        <title>The complete chloroplast genome sequence of Lithospermum erythrorhizon: insights into the phylogenetic relationship among Boraginaceae species and the maternal lineages of purple gromwells.</title>
        <authorList>
            <person name="Okada T."/>
            <person name="Watanabe K."/>
        </authorList>
    </citation>
    <scope>NUCLEOTIDE SEQUENCE [LARGE SCALE GENOMIC DNA]</scope>
</reference>
<proteinExistence type="predicted"/>
<dbReference type="AlphaFoldDB" id="A0AAV3RQ74"/>
<gene>
    <name evidence="2" type="ORF">LIER_42349</name>
</gene>
<evidence type="ECO:0000313" key="3">
    <source>
        <dbReference type="Proteomes" id="UP001454036"/>
    </source>
</evidence>
<accession>A0AAV3RQ74</accession>
<organism evidence="2 3">
    <name type="scientific">Lithospermum erythrorhizon</name>
    <name type="common">Purple gromwell</name>
    <name type="synonym">Lithospermum officinale var. erythrorhizon</name>
    <dbReference type="NCBI Taxonomy" id="34254"/>
    <lineage>
        <taxon>Eukaryota</taxon>
        <taxon>Viridiplantae</taxon>
        <taxon>Streptophyta</taxon>
        <taxon>Embryophyta</taxon>
        <taxon>Tracheophyta</taxon>
        <taxon>Spermatophyta</taxon>
        <taxon>Magnoliopsida</taxon>
        <taxon>eudicotyledons</taxon>
        <taxon>Gunneridae</taxon>
        <taxon>Pentapetalae</taxon>
        <taxon>asterids</taxon>
        <taxon>lamiids</taxon>
        <taxon>Boraginales</taxon>
        <taxon>Boraginaceae</taxon>
        <taxon>Boraginoideae</taxon>
        <taxon>Lithospermeae</taxon>
        <taxon>Lithospermum</taxon>
    </lineage>
</organism>